<keyword evidence="2" id="KW-1185">Reference proteome</keyword>
<protein>
    <recommendedName>
        <fullName evidence="3">Transposase DDE domain-containing protein</fullName>
    </recommendedName>
</protein>
<proteinExistence type="predicted"/>
<comment type="caution">
    <text evidence="1">The sequence shown here is derived from an EMBL/GenBank/DDBJ whole genome shotgun (WGS) entry which is preliminary data.</text>
</comment>
<evidence type="ECO:0000313" key="2">
    <source>
        <dbReference type="Proteomes" id="UP001153050"/>
    </source>
</evidence>
<accession>A0ABN8JW79</accession>
<evidence type="ECO:0000313" key="1">
    <source>
        <dbReference type="EMBL" id="CAH2401825.1"/>
    </source>
</evidence>
<sequence length="67" mass="7613">MSQSALAQCIYPECLKQLNVPMGSAYDRGLGSPRGIRIDATLLGRMHLLVVVRETRDTRRYFRGDCR</sequence>
<dbReference type="Proteomes" id="UP001153050">
    <property type="component" value="Unassembled WGS sequence"/>
</dbReference>
<dbReference type="EMBL" id="CAKXZT010000124">
    <property type="protein sequence ID" value="CAH2401825.1"/>
    <property type="molecule type" value="Genomic_DNA"/>
</dbReference>
<name>A0ABN8JW79_9HYPH</name>
<organism evidence="1 2">
    <name type="scientific">Mesorhizobium escarrei</name>
    <dbReference type="NCBI Taxonomy" id="666018"/>
    <lineage>
        <taxon>Bacteria</taxon>
        <taxon>Pseudomonadati</taxon>
        <taxon>Pseudomonadota</taxon>
        <taxon>Alphaproteobacteria</taxon>
        <taxon>Hyphomicrobiales</taxon>
        <taxon>Phyllobacteriaceae</taxon>
        <taxon>Mesorhizobium</taxon>
    </lineage>
</organism>
<gene>
    <name evidence="1" type="ORF">MES5069_30190</name>
</gene>
<evidence type="ECO:0008006" key="3">
    <source>
        <dbReference type="Google" id="ProtNLM"/>
    </source>
</evidence>
<reference evidence="1 2" key="1">
    <citation type="submission" date="2022-03" db="EMBL/GenBank/DDBJ databases">
        <authorList>
            <person name="Brunel B."/>
        </authorList>
    </citation>
    <scope>NUCLEOTIDE SEQUENCE [LARGE SCALE GENOMIC DNA]</scope>
    <source>
        <strain evidence="1">STM5069sample</strain>
    </source>
</reference>